<dbReference type="Proteomes" id="UP000829398">
    <property type="component" value="Chromosome 2"/>
</dbReference>
<sequence length="413" mass="46466">MDSNPSSQTKSASRLARMSSEETLHLSLDLVSPSPKKAPSLSPVVPLRELLLLSPSPKRKSRTRLTDRLDMSEELGLEPNGSRRRCKTRGGQMGLGGCASPRNHRRPRRRSEMEMRDERDLAIGLVDEIGKVRKRRHSVRSKKEKLSLVPCVPSPNLSPKMDDVGGEGNLDRIGQVLSDLIMWRDVAKSSLWFGLGCLCFLSSGFAKGVNFSIFSVISQIGLLFLGASFFSNSILQRNNGEKRREFMLKDEDILRFGRVILPACNLAISKTRELFSGEPSMTLKVVPFLLLGAEYGHLITIWRLCALGFFSSFIVPKLYSCYSNQINQKVDNTKYWLLEAWGSCSHKKVVAASAVMAFWNLSTIRIRIFTAFISLVILRCCRQHLLPRQEVEEEPQPQQQQALVVAEVQDTQK</sequence>
<organism evidence="1 2">
    <name type="scientific">Citrus sinensis</name>
    <name type="common">Sweet orange</name>
    <name type="synonym">Citrus aurantium var. sinensis</name>
    <dbReference type="NCBI Taxonomy" id="2711"/>
    <lineage>
        <taxon>Eukaryota</taxon>
        <taxon>Viridiplantae</taxon>
        <taxon>Streptophyta</taxon>
        <taxon>Embryophyta</taxon>
        <taxon>Tracheophyta</taxon>
        <taxon>Spermatophyta</taxon>
        <taxon>Magnoliopsida</taxon>
        <taxon>eudicotyledons</taxon>
        <taxon>Gunneridae</taxon>
        <taxon>Pentapetalae</taxon>
        <taxon>rosids</taxon>
        <taxon>malvids</taxon>
        <taxon>Sapindales</taxon>
        <taxon>Rutaceae</taxon>
        <taxon>Aurantioideae</taxon>
        <taxon>Citrus</taxon>
    </lineage>
</organism>
<keyword evidence="2" id="KW-1185">Reference proteome</keyword>
<evidence type="ECO:0000313" key="1">
    <source>
        <dbReference type="EMBL" id="KAH9792285.1"/>
    </source>
</evidence>
<proteinExistence type="predicted"/>
<gene>
    <name evidence="1" type="ORF">KPL71_004060</name>
</gene>
<accession>A0ACB8N2T6</accession>
<protein>
    <submittedName>
        <fullName evidence="1">Reticulon-like protein B17</fullName>
    </submittedName>
</protein>
<reference evidence="2" key="1">
    <citation type="journal article" date="2023" name="Hortic. Res.">
        <title>A chromosome-level phased genome enabling allele-level studies in sweet orange: a case study on citrus Huanglongbing tolerance.</title>
        <authorList>
            <person name="Wu B."/>
            <person name="Yu Q."/>
            <person name="Deng Z."/>
            <person name="Duan Y."/>
            <person name="Luo F."/>
            <person name="Gmitter F. Jr."/>
        </authorList>
    </citation>
    <scope>NUCLEOTIDE SEQUENCE [LARGE SCALE GENOMIC DNA]</scope>
    <source>
        <strain evidence="2">cv. Valencia</strain>
    </source>
</reference>
<evidence type="ECO:0000313" key="2">
    <source>
        <dbReference type="Proteomes" id="UP000829398"/>
    </source>
</evidence>
<comment type="caution">
    <text evidence="1">The sequence shown here is derived from an EMBL/GenBank/DDBJ whole genome shotgun (WGS) entry which is preliminary data.</text>
</comment>
<name>A0ACB8N2T6_CITSI</name>
<dbReference type="EMBL" id="CM039171">
    <property type="protein sequence ID" value="KAH9792285.1"/>
    <property type="molecule type" value="Genomic_DNA"/>
</dbReference>